<dbReference type="Pfam" id="PF15879">
    <property type="entry name" value="MWFE"/>
    <property type="match status" value="1"/>
</dbReference>
<evidence type="ECO:0000313" key="2">
    <source>
        <dbReference type="EMBL" id="KAK5638053.1"/>
    </source>
</evidence>
<reference evidence="2 3" key="1">
    <citation type="journal article" date="2024" name="Insects">
        <title>An Improved Chromosome-Level Genome Assembly of the Firefly Pyrocoelia pectoralis.</title>
        <authorList>
            <person name="Fu X."/>
            <person name="Meyer-Rochow V.B."/>
            <person name="Ballantyne L."/>
            <person name="Zhu X."/>
        </authorList>
    </citation>
    <scope>NUCLEOTIDE SEQUENCE [LARGE SCALE GENOMIC DNA]</scope>
    <source>
        <strain evidence="2">XCY_ONT2</strain>
    </source>
</reference>
<keyword evidence="1" id="KW-0812">Transmembrane</keyword>
<keyword evidence="1" id="KW-1133">Transmembrane helix</keyword>
<keyword evidence="1" id="KW-0472">Membrane</keyword>
<dbReference type="InterPro" id="IPR017384">
    <property type="entry name" value="NADH_Ub_cplx-1_asu_su-1"/>
</dbReference>
<dbReference type="Proteomes" id="UP001329430">
    <property type="component" value="Chromosome 10"/>
</dbReference>
<dbReference type="EMBL" id="JAVRBK010000010">
    <property type="protein sequence ID" value="KAK5638053.1"/>
    <property type="molecule type" value="Genomic_DNA"/>
</dbReference>
<comment type="caution">
    <text evidence="2">The sequence shown here is derived from an EMBL/GenBank/DDBJ whole genome shotgun (WGS) entry which is preliminary data.</text>
</comment>
<feature type="transmembrane region" description="Helical" evidence="1">
    <location>
        <begin position="6"/>
        <end position="27"/>
    </location>
</feature>
<organism evidence="2 3">
    <name type="scientific">Pyrocoelia pectoralis</name>
    <dbReference type="NCBI Taxonomy" id="417401"/>
    <lineage>
        <taxon>Eukaryota</taxon>
        <taxon>Metazoa</taxon>
        <taxon>Ecdysozoa</taxon>
        <taxon>Arthropoda</taxon>
        <taxon>Hexapoda</taxon>
        <taxon>Insecta</taxon>
        <taxon>Pterygota</taxon>
        <taxon>Neoptera</taxon>
        <taxon>Endopterygota</taxon>
        <taxon>Coleoptera</taxon>
        <taxon>Polyphaga</taxon>
        <taxon>Elateriformia</taxon>
        <taxon>Elateroidea</taxon>
        <taxon>Lampyridae</taxon>
        <taxon>Lampyrinae</taxon>
        <taxon>Pyrocoelia</taxon>
    </lineage>
</organism>
<accession>A0AAN7UZ29</accession>
<evidence type="ECO:0000256" key="1">
    <source>
        <dbReference type="SAM" id="Phobius"/>
    </source>
</evidence>
<dbReference type="AlphaFoldDB" id="A0AAN7UZ29"/>
<gene>
    <name evidence="2" type="ORF">RI129_012348</name>
</gene>
<evidence type="ECO:0000313" key="3">
    <source>
        <dbReference type="Proteomes" id="UP001329430"/>
    </source>
</evidence>
<name>A0AAN7UZ29_9COLE</name>
<evidence type="ECO:0008006" key="4">
    <source>
        <dbReference type="Google" id="ProtNLM"/>
    </source>
</evidence>
<sequence length="69" mass="8070">MWYEIIPSAAVIVVALSLPHISAYGINKLLLGNYYKRSLMERDNRFHYLRDRQLTFSPYKVNGLEVIPD</sequence>
<protein>
    <recommendedName>
        <fullName evidence="4">NADH dehydrogenase [ubiquinone] 1 alpha subcomplex subunit 1</fullName>
    </recommendedName>
</protein>
<proteinExistence type="predicted"/>
<keyword evidence="3" id="KW-1185">Reference proteome</keyword>